<feature type="transmembrane region" description="Helical" evidence="1">
    <location>
        <begin position="172"/>
        <end position="203"/>
    </location>
</feature>
<dbReference type="InterPro" id="IPR057169">
    <property type="entry name" value="DUF7847"/>
</dbReference>
<dbReference type="Pfam" id="PF25231">
    <property type="entry name" value="DUF7847"/>
    <property type="match status" value="1"/>
</dbReference>
<evidence type="ECO:0000256" key="1">
    <source>
        <dbReference type="SAM" id="Phobius"/>
    </source>
</evidence>
<keyword evidence="1" id="KW-1133">Transmembrane helix</keyword>
<dbReference type="RefSeq" id="WP_316559967.1">
    <property type="nucleotide sequence ID" value="NZ_CP131062.1"/>
</dbReference>
<feature type="transmembrane region" description="Helical" evidence="1">
    <location>
        <begin position="33"/>
        <end position="57"/>
    </location>
</feature>
<dbReference type="AlphaFoldDB" id="A0AA96VHP8"/>
<dbReference type="KEGG" id="mees:MmiEs2_06110"/>
<proteinExistence type="predicted"/>
<protein>
    <recommendedName>
        <fullName evidence="2">DUF7847 domain-containing protein</fullName>
    </recommendedName>
</protein>
<name>A0AA96VHP8_9EURY</name>
<keyword evidence="1" id="KW-0812">Transmembrane</keyword>
<keyword evidence="1" id="KW-0472">Membrane</keyword>
<dbReference type="Proteomes" id="UP001302662">
    <property type="component" value="Chromosome"/>
</dbReference>
<feature type="transmembrane region" description="Helical" evidence="1">
    <location>
        <begin position="115"/>
        <end position="137"/>
    </location>
</feature>
<organism evidence="3 4">
    <name type="scientific">Methanimicrococcus stummii</name>
    <dbReference type="NCBI Taxonomy" id="3028294"/>
    <lineage>
        <taxon>Archaea</taxon>
        <taxon>Methanobacteriati</taxon>
        <taxon>Methanobacteriota</taxon>
        <taxon>Stenosarchaea group</taxon>
        <taxon>Methanomicrobia</taxon>
        <taxon>Methanosarcinales</taxon>
        <taxon>Methanosarcinaceae</taxon>
        <taxon>Methanimicrococcus</taxon>
    </lineage>
</organism>
<dbReference type="EMBL" id="CP131062">
    <property type="protein sequence ID" value="WNY28426.1"/>
    <property type="molecule type" value="Genomic_DNA"/>
</dbReference>
<dbReference type="GeneID" id="85197064"/>
<keyword evidence="4" id="KW-1185">Reference proteome</keyword>
<feature type="transmembrane region" description="Helical" evidence="1">
    <location>
        <begin position="224"/>
        <end position="250"/>
    </location>
</feature>
<gene>
    <name evidence="3" type="ORF">MmiEs2_06110</name>
</gene>
<evidence type="ECO:0000259" key="2">
    <source>
        <dbReference type="Pfam" id="PF25231"/>
    </source>
</evidence>
<sequence length="296" mass="33139">MAKKAAANPSKNTSENAFVTIIIGLKQLKDNPVLFIPGIAYYSVSVFLAILFGVFAADFSNYFGARAFSIFYGLFLILIIFISSFTTAGSIGMAKEVIESRSANYKQFFSYGKKYTLKLVWAAVFISLIRLVSAIFWKPVLNIIGDSEYGADYVINALNNDPALLAPMFDALAAPVLAAVLLSSAYLILVSFMFYFVSYIIVVDDLGVFKSYQKSFKLLRMRPIRVLSFVFLVTVIQLLITFIGIFIITALSYIGFSFYFGFAVHLILAFFLTAAMNVWVTRFYMILSKKECFPID</sequence>
<feature type="transmembrane region" description="Helical" evidence="1">
    <location>
        <begin position="256"/>
        <end position="280"/>
    </location>
</feature>
<feature type="domain" description="DUF7847" evidence="2">
    <location>
        <begin position="24"/>
        <end position="284"/>
    </location>
</feature>
<reference evidence="3 4" key="1">
    <citation type="submission" date="2023-07" db="EMBL/GenBank/DDBJ databases">
        <title>Closed genome sequence of Methanimicrococcus sp. Es2.</title>
        <authorList>
            <person name="Protasov E."/>
            <person name="Platt K."/>
            <person name="Reeh H."/>
            <person name="Poehlein A."/>
            <person name="Daniel R."/>
            <person name="Brune A."/>
        </authorList>
    </citation>
    <scope>NUCLEOTIDE SEQUENCE [LARGE SCALE GENOMIC DNA]</scope>
    <source>
        <strain evidence="3 4">Es2</strain>
    </source>
</reference>
<accession>A0AA96VHP8</accession>
<evidence type="ECO:0000313" key="3">
    <source>
        <dbReference type="EMBL" id="WNY28426.1"/>
    </source>
</evidence>
<feature type="transmembrane region" description="Helical" evidence="1">
    <location>
        <begin position="69"/>
        <end position="94"/>
    </location>
</feature>
<evidence type="ECO:0000313" key="4">
    <source>
        <dbReference type="Proteomes" id="UP001302662"/>
    </source>
</evidence>